<evidence type="ECO:0000313" key="3">
    <source>
        <dbReference type="Proteomes" id="UP000677228"/>
    </source>
</evidence>
<dbReference type="Proteomes" id="UP000682733">
    <property type="component" value="Unassembled WGS sequence"/>
</dbReference>
<dbReference type="Proteomes" id="UP000677228">
    <property type="component" value="Unassembled WGS sequence"/>
</dbReference>
<organism evidence="1 3">
    <name type="scientific">Didymodactylos carnosus</name>
    <dbReference type="NCBI Taxonomy" id="1234261"/>
    <lineage>
        <taxon>Eukaryota</taxon>
        <taxon>Metazoa</taxon>
        <taxon>Spiralia</taxon>
        <taxon>Gnathifera</taxon>
        <taxon>Rotifera</taxon>
        <taxon>Eurotatoria</taxon>
        <taxon>Bdelloidea</taxon>
        <taxon>Philodinida</taxon>
        <taxon>Philodinidae</taxon>
        <taxon>Didymodactylos</taxon>
    </lineage>
</organism>
<protein>
    <submittedName>
        <fullName evidence="1">Uncharacterized protein</fullName>
    </submittedName>
</protein>
<proteinExistence type="predicted"/>
<gene>
    <name evidence="1" type="ORF">OVA965_LOCUS35381</name>
    <name evidence="2" type="ORF">TMI583_LOCUS36345</name>
</gene>
<evidence type="ECO:0000313" key="2">
    <source>
        <dbReference type="EMBL" id="CAF4257138.1"/>
    </source>
</evidence>
<evidence type="ECO:0000313" key="1">
    <source>
        <dbReference type="EMBL" id="CAF1464227.1"/>
    </source>
</evidence>
<name>A0A8S2FGT6_9BILA</name>
<dbReference type="AlphaFoldDB" id="A0A8S2FGT6"/>
<accession>A0A8S2FGT6</accession>
<comment type="caution">
    <text evidence="1">The sequence shown here is derived from an EMBL/GenBank/DDBJ whole genome shotgun (WGS) entry which is preliminary data.</text>
</comment>
<dbReference type="EMBL" id="CAJOBA010052641">
    <property type="protein sequence ID" value="CAF4257138.1"/>
    <property type="molecule type" value="Genomic_DNA"/>
</dbReference>
<dbReference type="EMBL" id="CAJNOK010030770">
    <property type="protein sequence ID" value="CAF1464227.1"/>
    <property type="molecule type" value="Genomic_DNA"/>
</dbReference>
<reference evidence="1" key="1">
    <citation type="submission" date="2021-02" db="EMBL/GenBank/DDBJ databases">
        <authorList>
            <person name="Nowell W R."/>
        </authorList>
    </citation>
    <scope>NUCLEOTIDE SEQUENCE</scope>
</reference>
<sequence>MGGMVPGLGPGPGTRVLQQRLAEERIGRLLNVLYLSKDTNGSTTTTDKQSSKLQMTEFQYPELFTY</sequence>